<reference evidence="1" key="1">
    <citation type="submission" date="2024-06" db="EMBL/GenBank/DDBJ databases">
        <title>Complete Genome Sequence of mouse commensal type strain Neisseria musculi.</title>
        <authorList>
            <person name="Thapa E."/>
            <person name="Aluvathingal J."/>
            <person name="Nadendla S."/>
            <person name="Mehta A."/>
            <person name="Tettelin H."/>
            <person name="Weyand N.J."/>
        </authorList>
    </citation>
    <scope>NUCLEOTIDE SEQUENCE</scope>
    <source>
        <strain evidence="1">NW831</strain>
    </source>
</reference>
<gene>
    <name evidence="1" type="ORF">H7A79_1542</name>
</gene>
<accession>A0A7H1MF05</accession>
<sequence>MKVEFGTGLHGADYVGLGSFAHNRLVNIQRGFAGGAESGEGIECEFTPFSASSCRV</sequence>
<dbReference type="AlphaFoldDB" id="A0A7H1MF05"/>
<proteinExistence type="predicted"/>
<dbReference type="EMBL" id="CP060414">
    <property type="protein sequence ID" value="QNT60220.1"/>
    <property type="molecule type" value="Genomic_DNA"/>
</dbReference>
<dbReference type="KEGG" id="nmus:H7A79_1542"/>
<keyword evidence="2" id="KW-1185">Reference proteome</keyword>
<evidence type="ECO:0000313" key="1">
    <source>
        <dbReference type="EMBL" id="QNT60220.1"/>
    </source>
</evidence>
<name>A0A7H1MF05_9NEIS</name>
<organism evidence="1 2">
    <name type="scientific">Neisseria musculi</name>
    <dbReference type="NCBI Taxonomy" id="1815583"/>
    <lineage>
        <taxon>Bacteria</taxon>
        <taxon>Pseudomonadati</taxon>
        <taxon>Pseudomonadota</taxon>
        <taxon>Betaproteobacteria</taxon>
        <taxon>Neisseriales</taxon>
        <taxon>Neisseriaceae</taxon>
        <taxon>Neisseria</taxon>
    </lineage>
</organism>
<evidence type="ECO:0000313" key="2">
    <source>
        <dbReference type="Proteomes" id="UP000516412"/>
    </source>
</evidence>
<protein>
    <submittedName>
        <fullName evidence="1">Uncharacterized protein</fullName>
    </submittedName>
</protein>
<dbReference type="Proteomes" id="UP000516412">
    <property type="component" value="Chromosome"/>
</dbReference>